<sequence length="310" mass="32558">MSELRFDGRVAVITGAGRGLGRAYALLLAARGCKVVVNDNGSATRGDAIVANPAQEVVDEIIAAGGQAIASTDSVALASGAAAMIQAAITAWGRIDIVIHNAGNVRYGPIADLSDADLDAVLEVHLKGGFYLVRAAFPHMVAQAYGRVVLTSSCSGLYGSQTTVNYGMSKAGLLGLNNVTALEGGAHGIRSNTIIPAAVTRMADGLDTSAYPPMEPELVAPMVAWLAHEDCTVSGEHFIAAAGRMARAFTTETKGVFRPDWTIEEVAADFAAIRDPEGERWTFPPYPSGMADHLGRSFEWAHRERAVPHG</sequence>
<dbReference type="InterPro" id="IPR036291">
    <property type="entry name" value="NAD(P)-bd_dom_sf"/>
</dbReference>
<dbReference type="Gene3D" id="3.40.50.720">
    <property type="entry name" value="NAD(P)-binding Rossmann-like Domain"/>
    <property type="match status" value="1"/>
</dbReference>
<accession>A0A7X1F5D7</accession>
<gene>
    <name evidence="5" type="ORF">H7F49_01840</name>
</gene>
<keyword evidence="2" id="KW-0560">Oxidoreductase</keyword>
<dbReference type="SMART" id="SM00822">
    <property type="entry name" value="PKS_KR"/>
    <property type="match status" value="1"/>
</dbReference>
<comment type="similarity">
    <text evidence="1 3">Belongs to the short-chain dehydrogenases/reductases (SDR) family.</text>
</comment>
<evidence type="ECO:0000313" key="6">
    <source>
        <dbReference type="Proteomes" id="UP000520156"/>
    </source>
</evidence>
<organism evidence="5 6">
    <name type="scientific">Novosphingobium aerophilum</name>
    <dbReference type="NCBI Taxonomy" id="2839843"/>
    <lineage>
        <taxon>Bacteria</taxon>
        <taxon>Pseudomonadati</taxon>
        <taxon>Pseudomonadota</taxon>
        <taxon>Alphaproteobacteria</taxon>
        <taxon>Sphingomonadales</taxon>
        <taxon>Sphingomonadaceae</taxon>
        <taxon>Novosphingobium</taxon>
    </lineage>
</organism>
<protein>
    <submittedName>
        <fullName evidence="5">SDR family NAD(P)-dependent oxidoreductase</fullName>
    </submittedName>
</protein>
<dbReference type="Proteomes" id="UP000520156">
    <property type="component" value="Unassembled WGS sequence"/>
</dbReference>
<dbReference type="InterPro" id="IPR002347">
    <property type="entry name" value="SDR_fam"/>
</dbReference>
<dbReference type="InterPro" id="IPR057326">
    <property type="entry name" value="KR_dom"/>
</dbReference>
<evidence type="ECO:0000256" key="3">
    <source>
        <dbReference type="RuleBase" id="RU000363"/>
    </source>
</evidence>
<reference evidence="5 6" key="1">
    <citation type="submission" date="2020-08" db="EMBL/GenBank/DDBJ databases">
        <title>The genome sequence of Novosphingobium flavum 4Y4.</title>
        <authorList>
            <person name="Liu Y."/>
        </authorList>
    </citation>
    <scope>NUCLEOTIDE SEQUENCE [LARGE SCALE GENOMIC DNA]</scope>
    <source>
        <strain evidence="5 6">4Y4</strain>
    </source>
</reference>
<dbReference type="PRINTS" id="PR00081">
    <property type="entry name" value="GDHRDH"/>
</dbReference>
<comment type="caution">
    <text evidence="5">The sequence shown here is derived from an EMBL/GenBank/DDBJ whole genome shotgun (WGS) entry which is preliminary data.</text>
</comment>
<dbReference type="InterPro" id="IPR051687">
    <property type="entry name" value="Peroxisomal_Beta-Oxidation"/>
</dbReference>
<dbReference type="InterPro" id="IPR020904">
    <property type="entry name" value="Sc_DH/Rdtase_CS"/>
</dbReference>
<evidence type="ECO:0000313" key="5">
    <source>
        <dbReference type="EMBL" id="MBC2650444.1"/>
    </source>
</evidence>
<dbReference type="RefSeq" id="WP_185681839.1">
    <property type="nucleotide sequence ID" value="NZ_JACLAU010000001.1"/>
</dbReference>
<dbReference type="SUPFAM" id="SSF51735">
    <property type="entry name" value="NAD(P)-binding Rossmann-fold domains"/>
    <property type="match status" value="1"/>
</dbReference>
<dbReference type="PRINTS" id="PR00080">
    <property type="entry name" value="SDRFAMILY"/>
</dbReference>
<dbReference type="PANTHER" id="PTHR45024">
    <property type="entry name" value="DEHYDROGENASES, SHORT CHAIN"/>
    <property type="match status" value="1"/>
</dbReference>
<dbReference type="PROSITE" id="PS00061">
    <property type="entry name" value="ADH_SHORT"/>
    <property type="match status" value="1"/>
</dbReference>
<dbReference type="AlphaFoldDB" id="A0A7X1F5D7"/>
<dbReference type="EMBL" id="JACLAU010000001">
    <property type="protein sequence ID" value="MBC2650444.1"/>
    <property type="molecule type" value="Genomic_DNA"/>
</dbReference>
<keyword evidence="6" id="KW-1185">Reference proteome</keyword>
<name>A0A7X1F5D7_9SPHN</name>
<evidence type="ECO:0000256" key="2">
    <source>
        <dbReference type="ARBA" id="ARBA00023002"/>
    </source>
</evidence>
<proteinExistence type="inferred from homology"/>
<evidence type="ECO:0000259" key="4">
    <source>
        <dbReference type="SMART" id="SM00822"/>
    </source>
</evidence>
<dbReference type="Pfam" id="PF00106">
    <property type="entry name" value="adh_short"/>
    <property type="match status" value="1"/>
</dbReference>
<dbReference type="GO" id="GO:0016491">
    <property type="term" value="F:oxidoreductase activity"/>
    <property type="evidence" value="ECO:0007669"/>
    <property type="project" value="UniProtKB-KW"/>
</dbReference>
<feature type="domain" description="Ketoreductase" evidence="4">
    <location>
        <begin position="9"/>
        <end position="192"/>
    </location>
</feature>
<evidence type="ECO:0000256" key="1">
    <source>
        <dbReference type="ARBA" id="ARBA00006484"/>
    </source>
</evidence>
<dbReference type="PANTHER" id="PTHR45024:SF2">
    <property type="entry name" value="SCP2 DOMAIN-CONTAINING PROTEIN"/>
    <property type="match status" value="1"/>
</dbReference>